<dbReference type="Proteomes" id="UP000005237">
    <property type="component" value="Unassembled WGS sequence"/>
</dbReference>
<evidence type="ECO:0000313" key="1">
    <source>
        <dbReference type="EnsemblMetazoa" id="CJA43265.1"/>
    </source>
</evidence>
<dbReference type="Gene3D" id="3.40.630.10">
    <property type="entry name" value="Zn peptidases"/>
    <property type="match status" value="1"/>
</dbReference>
<dbReference type="EnsemblMetazoa" id="CJA43265.1">
    <property type="protein sequence ID" value="CJA43265.1"/>
    <property type="gene ID" value="WBGene00219113"/>
</dbReference>
<keyword evidence="2" id="KW-1185">Reference proteome</keyword>
<evidence type="ECO:0000313" key="2">
    <source>
        <dbReference type="Proteomes" id="UP000005237"/>
    </source>
</evidence>
<sequence length="75" mass="8149">MAALKPSAPEIRKAAQEFVSYLNKAVTPFHATQEVKERLVQAGFQAAVRPRRMYGTAAISPSTWGGITKWAFGGV</sequence>
<protein>
    <submittedName>
        <fullName evidence="1">Uncharacterized protein</fullName>
    </submittedName>
</protein>
<organism evidence="1 2">
    <name type="scientific">Caenorhabditis japonica</name>
    <dbReference type="NCBI Taxonomy" id="281687"/>
    <lineage>
        <taxon>Eukaryota</taxon>
        <taxon>Metazoa</taxon>
        <taxon>Ecdysozoa</taxon>
        <taxon>Nematoda</taxon>
        <taxon>Chromadorea</taxon>
        <taxon>Rhabditida</taxon>
        <taxon>Rhabditina</taxon>
        <taxon>Rhabditomorpha</taxon>
        <taxon>Rhabditoidea</taxon>
        <taxon>Rhabditidae</taxon>
        <taxon>Peloderinae</taxon>
        <taxon>Caenorhabditis</taxon>
    </lineage>
</organism>
<proteinExistence type="predicted"/>
<dbReference type="AlphaFoldDB" id="A0A8R1IWL2"/>
<reference evidence="2" key="1">
    <citation type="submission" date="2010-08" db="EMBL/GenBank/DDBJ databases">
        <authorList>
            <consortium name="Caenorhabditis japonica Sequencing Consortium"/>
            <person name="Wilson R.K."/>
        </authorList>
    </citation>
    <scope>NUCLEOTIDE SEQUENCE [LARGE SCALE GENOMIC DNA]</scope>
    <source>
        <strain evidence="2">DF5081</strain>
    </source>
</reference>
<accession>A0A8R1IWL2</accession>
<reference evidence="1" key="2">
    <citation type="submission" date="2022-06" db="UniProtKB">
        <authorList>
            <consortium name="EnsemblMetazoa"/>
        </authorList>
    </citation>
    <scope>IDENTIFICATION</scope>
    <source>
        <strain evidence="1">DF5081</strain>
    </source>
</reference>
<name>A0A8R1IWL2_CAEJA</name>